<gene>
    <name evidence="2" type="ORF">Ciccas_003032</name>
</gene>
<feature type="region of interest" description="Disordered" evidence="1">
    <location>
        <begin position="1"/>
        <end position="27"/>
    </location>
</feature>
<reference evidence="2 3" key="1">
    <citation type="submission" date="2024-11" db="EMBL/GenBank/DDBJ databases">
        <title>Adaptive evolution of stress response genes in parasites aligns with host niche diversity.</title>
        <authorList>
            <person name="Hahn C."/>
            <person name="Resl P."/>
        </authorList>
    </citation>
    <scope>NUCLEOTIDE SEQUENCE [LARGE SCALE GENOMIC DNA]</scope>
    <source>
        <strain evidence="2">EGGRZ-B1_66</strain>
        <tissue evidence="2">Body</tissue>
    </source>
</reference>
<sequence length="297" mass="33937">MTLPFSTHTHSTESVSQKPWNFGKYSRPRVEDSKEETFANYRDQIRKLTMKNSRLQVMLQNQKKKSQILRKDSVKTAFSKKEDGTFRSSLMGTLEDLDRVTATEDETPNMAELRENVNKSIIEVMKFMEIIKNKDLSKYLEHDTLEYLQNAVANQDKLESKSEHEEKVSYNYSVDFEQPMEPERKNSSVSATTISIEKTKSHASLAEDSGTELHSISDEESAKRVKNISEHSGFPLLTSNTSVQRDSPQLTEIINKEEEQVEGDEKEVEEVDSDESKSELGLSTNSLLSGLDLSFKY</sequence>
<evidence type="ECO:0000313" key="3">
    <source>
        <dbReference type="Proteomes" id="UP001626550"/>
    </source>
</evidence>
<organism evidence="2 3">
    <name type="scientific">Cichlidogyrus casuarinus</name>
    <dbReference type="NCBI Taxonomy" id="1844966"/>
    <lineage>
        <taxon>Eukaryota</taxon>
        <taxon>Metazoa</taxon>
        <taxon>Spiralia</taxon>
        <taxon>Lophotrochozoa</taxon>
        <taxon>Platyhelminthes</taxon>
        <taxon>Monogenea</taxon>
        <taxon>Monopisthocotylea</taxon>
        <taxon>Dactylogyridea</taxon>
        <taxon>Ancyrocephalidae</taxon>
        <taxon>Cichlidogyrus</taxon>
    </lineage>
</organism>
<feature type="region of interest" description="Disordered" evidence="1">
    <location>
        <begin position="254"/>
        <end position="283"/>
    </location>
</feature>
<dbReference type="Proteomes" id="UP001626550">
    <property type="component" value="Unassembled WGS sequence"/>
</dbReference>
<feature type="compositionally biased region" description="Acidic residues" evidence="1">
    <location>
        <begin position="259"/>
        <end position="273"/>
    </location>
</feature>
<proteinExistence type="predicted"/>
<accession>A0ABD2QFR4</accession>
<dbReference type="EMBL" id="JBJKFK010000260">
    <property type="protein sequence ID" value="KAL3318305.1"/>
    <property type="molecule type" value="Genomic_DNA"/>
</dbReference>
<keyword evidence="3" id="KW-1185">Reference proteome</keyword>
<evidence type="ECO:0000313" key="2">
    <source>
        <dbReference type="EMBL" id="KAL3318305.1"/>
    </source>
</evidence>
<evidence type="ECO:0000256" key="1">
    <source>
        <dbReference type="SAM" id="MobiDB-lite"/>
    </source>
</evidence>
<comment type="caution">
    <text evidence="2">The sequence shown here is derived from an EMBL/GenBank/DDBJ whole genome shotgun (WGS) entry which is preliminary data.</text>
</comment>
<name>A0ABD2QFR4_9PLAT</name>
<dbReference type="AlphaFoldDB" id="A0ABD2QFR4"/>
<protein>
    <submittedName>
        <fullName evidence="2">Uncharacterized protein</fullName>
    </submittedName>
</protein>
<feature type="compositionally biased region" description="Polar residues" evidence="1">
    <location>
        <begin position="1"/>
        <end position="19"/>
    </location>
</feature>